<reference evidence="2 3" key="1">
    <citation type="submission" date="2024-04" db="EMBL/GenBank/DDBJ databases">
        <title>Phyllosticta paracitricarpa is synonymous to the EU quarantine fungus P. citricarpa based on phylogenomic analyses.</title>
        <authorList>
            <consortium name="Lawrence Berkeley National Laboratory"/>
            <person name="Van Ingen-Buijs V.A."/>
            <person name="Van Westerhoven A.C."/>
            <person name="Haridas S."/>
            <person name="Skiadas P."/>
            <person name="Martin F."/>
            <person name="Groenewald J.Z."/>
            <person name="Crous P.W."/>
            <person name="Seidl M.F."/>
        </authorList>
    </citation>
    <scope>NUCLEOTIDE SEQUENCE [LARGE SCALE GENOMIC DNA]</scope>
    <source>
        <strain evidence="2 3">CBS 122670</strain>
    </source>
</reference>
<dbReference type="PROSITE" id="PS50879">
    <property type="entry name" value="RNASE_H_1"/>
    <property type="match status" value="1"/>
</dbReference>
<sequence length="112" mass="12485">HSVPVIFTDGACFNNGNDEARAGYGVAMGTRKSDQFWFPFIKITIRTSQKAELAGVRKGVTLGMQAVQGESPRYRCWEDTKFDAIVVATDSEYAVDRVTKCLPGWKERTAFD</sequence>
<evidence type="ECO:0000313" key="3">
    <source>
        <dbReference type="Proteomes" id="UP001365128"/>
    </source>
</evidence>
<dbReference type="InterPro" id="IPR002156">
    <property type="entry name" value="RNaseH_domain"/>
</dbReference>
<feature type="domain" description="RNase H type-1" evidence="1">
    <location>
        <begin position="1"/>
        <end position="112"/>
    </location>
</feature>
<keyword evidence="3" id="KW-1185">Reference proteome</keyword>
<dbReference type="Gene3D" id="3.30.420.10">
    <property type="entry name" value="Ribonuclease H-like superfamily/Ribonuclease H"/>
    <property type="match status" value="1"/>
</dbReference>
<dbReference type="EMBL" id="JBBPDW010000015">
    <property type="protein sequence ID" value="KAK7546329.1"/>
    <property type="molecule type" value="Genomic_DNA"/>
</dbReference>
<dbReference type="InterPro" id="IPR036397">
    <property type="entry name" value="RNaseH_sf"/>
</dbReference>
<protein>
    <recommendedName>
        <fullName evidence="1">RNase H type-1 domain-containing protein</fullName>
    </recommendedName>
</protein>
<dbReference type="Pfam" id="PF00075">
    <property type="entry name" value="RNase_H"/>
    <property type="match status" value="1"/>
</dbReference>
<feature type="non-terminal residue" evidence="2">
    <location>
        <position position="1"/>
    </location>
</feature>
<evidence type="ECO:0000313" key="2">
    <source>
        <dbReference type="EMBL" id="KAK7546329.1"/>
    </source>
</evidence>
<comment type="caution">
    <text evidence="2">The sequence shown here is derived from an EMBL/GenBank/DDBJ whole genome shotgun (WGS) entry which is preliminary data.</text>
</comment>
<gene>
    <name evidence="2" type="ORF">IWX46DRAFT_525340</name>
</gene>
<accession>A0ABR1MDD0</accession>
<dbReference type="SUPFAM" id="SSF53098">
    <property type="entry name" value="Ribonuclease H-like"/>
    <property type="match status" value="1"/>
</dbReference>
<evidence type="ECO:0000259" key="1">
    <source>
        <dbReference type="PROSITE" id="PS50879"/>
    </source>
</evidence>
<name>A0ABR1MDD0_9PEZI</name>
<dbReference type="InterPro" id="IPR012337">
    <property type="entry name" value="RNaseH-like_sf"/>
</dbReference>
<organism evidence="2 3">
    <name type="scientific">Phyllosticta citricarpa</name>
    <dbReference type="NCBI Taxonomy" id="55181"/>
    <lineage>
        <taxon>Eukaryota</taxon>
        <taxon>Fungi</taxon>
        <taxon>Dikarya</taxon>
        <taxon>Ascomycota</taxon>
        <taxon>Pezizomycotina</taxon>
        <taxon>Dothideomycetes</taxon>
        <taxon>Dothideomycetes incertae sedis</taxon>
        <taxon>Botryosphaeriales</taxon>
        <taxon>Phyllostictaceae</taxon>
        <taxon>Phyllosticta</taxon>
    </lineage>
</organism>
<dbReference type="Proteomes" id="UP001365128">
    <property type="component" value="Unassembled WGS sequence"/>
</dbReference>
<proteinExistence type="predicted"/>